<evidence type="ECO:0000313" key="15">
    <source>
        <dbReference type="Proteomes" id="UP000056466"/>
    </source>
</evidence>
<feature type="transmembrane region" description="Helical" evidence="12">
    <location>
        <begin position="20"/>
        <end position="37"/>
    </location>
</feature>
<dbReference type="PROSITE" id="PS00943">
    <property type="entry name" value="UBIA"/>
    <property type="match status" value="1"/>
</dbReference>
<dbReference type="InterPro" id="IPR044878">
    <property type="entry name" value="UbiA_sf"/>
</dbReference>
<comment type="pathway">
    <text evidence="12">Cofactor biosynthesis; ubiquinone biosynthesis.</text>
</comment>
<keyword evidence="6 12" id="KW-0808">Transferase</keyword>
<comment type="cofactor">
    <cofactor evidence="1 12">
        <name>Mg(2+)</name>
        <dbReference type="ChEBI" id="CHEBI:18420"/>
    </cofactor>
</comment>
<dbReference type="CDD" id="cd13959">
    <property type="entry name" value="PT_UbiA_COQ2"/>
    <property type="match status" value="1"/>
</dbReference>
<dbReference type="InterPro" id="IPR039653">
    <property type="entry name" value="Prenyltransferase"/>
</dbReference>
<name>A0A0K2BJQ0_9GAMM</name>
<evidence type="ECO:0000256" key="10">
    <source>
        <dbReference type="ARBA" id="ARBA00022989"/>
    </source>
</evidence>
<reference evidence="14 15" key="1">
    <citation type="submission" date="2015-06" db="EMBL/GenBank/DDBJ databases">
        <title>Lineage-specific patterns of genome deterioration in obligate symbionts.</title>
        <authorList>
            <person name="Bennett G.M."/>
            <person name="McCutcheon J.P."/>
            <person name="McDonald B.R."/>
            <person name="Moran N.A."/>
        </authorList>
    </citation>
    <scope>NUCLEOTIDE SEQUENCE [LARGE SCALE GENOMIC DNA]</scope>
    <source>
        <strain evidence="14 15">B-GSS</strain>
    </source>
</reference>
<dbReference type="UniPathway" id="UPA00232"/>
<feature type="transmembrane region" description="Helical" evidence="12">
    <location>
        <begin position="92"/>
        <end position="123"/>
    </location>
</feature>
<dbReference type="Gene3D" id="1.10.357.140">
    <property type="entry name" value="UbiA prenyltransferase"/>
    <property type="match status" value="1"/>
</dbReference>
<gene>
    <name evidence="12 14" type="primary">ubiA</name>
    <name evidence="14" type="ORF">AB162_018</name>
</gene>
<evidence type="ECO:0000256" key="3">
    <source>
        <dbReference type="ARBA" id="ARBA00005985"/>
    </source>
</evidence>
<evidence type="ECO:0000256" key="4">
    <source>
        <dbReference type="ARBA" id="ARBA00022475"/>
    </source>
</evidence>
<evidence type="ECO:0000256" key="13">
    <source>
        <dbReference type="NCBIfam" id="TIGR01474"/>
    </source>
</evidence>
<feature type="transmembrane region" description="Helical" evidence="12">
    <location>
        <begin position="263"/>
        <end position="281"/>
    </location>
</feature>
<evidence type="ECO:0000256" key="1">
    <source>
        <dbReference type="ARBA" id="ARBA00001946"/>
    </source>
</evidence>
<evidence type="ECO:0000256" key="11">
    <source>
        <dbReference type="ARBA" id="ARBA00023136"/>
    </source>
</evidence>
<keyword evidence="10 12" id="KW-1133">Transmembrane helix</keyword>
<keyword evidence="4 12" id="KW-1003">Cell membrane</keyword>
<feature type="transmembrane region" description="Helical" evidence="12">
    <location>
        <begin position="231"/>
        <end position="251"/>
    </location>
</feature>
<keyword evidence="7 12" id="KW-0831">Ubiquinone biosynthesis</keyword>
<dbReference type="HAMAP" id="MF_01635">
    <property type="entry name" value="UbiA"/>
    <property type="match status" value="1"/>
</dbReference>
<dbReference type="FunFam" id="1.20.120.1780:FF:000001">
    <property type="entry name" value="4-hydroxybenzoate octaprenyltransferase"/>
    <property type="match status" value="1"/>
</dbReference>
<comment type="subcellular location">
    <subcellularLocation>
        <location evidence="12">Cell inner membrane</location>
        <topology evidence="12">Multi-pass membrane protein</topology>
    </subcellularLocation>
    <subcellularLocation>
        <location evidence="2">Membrane</location>
        <topology evidence="2">Multi-pass membrane protein</topology>
    </subcellularLocation>
</comment>
<evidence type="ECO:0000256" key="6">
    <source>
        <dbReference type="ARBA" id="ARBA00022679"/>
    </source>
</evidence>
<evidence type="ECO:0000256" key="5">
    <source>
        <dbReference type="ARBA" id="ARBA00022519"/>
    </source>
</evidence>
<accession>A0A0K2BJQ0</accession>
<comment type="similarity">
    <text evidence="3 12">Belongs to the UbiA prenyltransferase family.</text>
</comment>
<dbReference type="EMBL" id="CP011787">
    <property type="protein sequence ID" value="AKZ65646.1"/>
    <property type="molecule type" value="Genomic_DNA"/>
</dbReference>
<evidence type="ECO:0000256" key="7">
    <source>
        <dbReference type="ARBA" id="ARBA00022688"/>
    </source>
</evidence>
<feature type="transmembrane region" description="Helical" evidence="12">
    <location>
        <begin position="143"/>
        <end position="167"/>
    </location>
</feature>
<dbReference type="Proteomes" id="UP000056466">
    <property type="component" value="Chromosome"/>
</dbReference>
<dbReference type="RefSeq" id="WP_420021816.1">
    <property type="nucleotide sequence ID" value="NZ_CP011787.1"/>
</dbReference>
<dbReference type="FunFam" id="1.10.357.140:FF:000002">
    <property type="entry name" value="4-hydroxybenzoate octaprenyltransferase"/>
    <property type="match status" value="1"/>
</dbReference>
<protein>
    <recommendedName>
        <fullName evidence="12 13">4-hydroxybenzoate octaprenyltransferase</fullName>
        <ecNumber evidence="12 13">2.5.1.39</ecNumber>
    </recommendedName>
    <alternativeName>
        <fullName evidence="12">4-HB polyprenyltransferase</fullName>
    </alternativeName>
</protein>
<comment type="function">
    <text evidence="12">Catalyzes the prenylation of para-hydroxybenzoate (PHB) with an all-trans polyprenyl group. Mediates the second step in the final reaction sequence of ubiquinone-8 (UQ-8) biosynthesis, which is the condensation of the polyisoprenoid side chain with PHB, generating the first membrane-bound Q intermediate 3-octaprenyl-4-hydroxybenzoate.</text>
</comment>
<dbReference type="GO" id="GO:0006744">
    <property type="term" value="P:ubiquinone biosynthetic process"/>
    <property type="evidence" value="ECO:0007669"/>
    <property type="project" value="UniProtKB-UniRule"/>
</dbReference>
<dbReference type="GO" id="GO:0008412">
    <property type="term" value="F:4-hydroxybenzoate polyprenyltransferase activity"/>
    <property type="evidence" value="ECO:0007669"/>
    <property type="project" value="UniProtKB-UniRule"/>
</dbReference>
<evidence type="ECO:0000256" key="2">
    <source>
        <dbReference type="ARBA" id="ARBA00004141"/>
    </source>
</evidence>
<dbReference type="EC" id="2.5.1.39" evidence="12 13"/>
<evidence type="ECO:0000313" key="14">
    <source>
        <dbReference type="EMBL" id="AKZ65646.1"/>
    </source>
</evidence>
<sequence>MKKWQVVFQLMRIQQPIGSLLLLWPTLWALWLASNGLPSKKYLIIFIIGVFLMRSAGCVINDFLDRNIDSYVKRTNGRPLPSGLIKEIEVKIVFVVLVMISFALVLILNAMTIALSIVALTLACIYPLMKRYISIPQLVLATAFSWSIPMVFASVCHCLPACCWLLFMANLTWTIAYDTQYAMVDRDDDVCIGIKSTAILFGRLDRIIIGILQIIMLLLLVIIGWLMALGFIFYTTLLGVVILFIWQQKLIFFRNRKACFKAFLNNNYVGMLIFIGIFLSYS</sequence>
<dbReference type="NCBIfam" id="TIGR01474">
    <property type="entry name" value="ubiA_proteo"/>
    <property type="match status" value="1"/>
</dbReference>
<evidence type="ECO:0000256" key="12">
    <source>
        <dbReference type="HAMAP-Rule" id="MF_01635"/>
    </source>
</evidence>
<comment type="catalytic activity">
    <reaction evidence="12">
        <text>all-trans-octaprenyl diphosphate + 4-hydroxybenzoate = 4-hydroxy-3-(all-trans-octaprenyl)benzoate + diphosphate</text>
        <dbReference type="Rhea" id="RHEA:27782"/>
        <dbReference type="ChEBI" id="CHEBI:1617"/>
        <dbReference type="ChEBI" id="CHEBI:17879"/>
        <dbReference type="ChEBI" id="CHEBI:33019"/>
        <dbReference type="ChEBI" id="CHEBI:57711"/>
        <dbReference type="EC" id="2.5.1.39"/>
    </reaction>
</comment>
<dbReference type="KEGG" id="bcig:AB162_018"/>
<dbReference type="PATRIC" id="fig|186490.8.peg.20"/>
<feature type="transmembrane region" description="Helical" evidence="12">
    <location>
        <begin position="207"/>
        <end position="225"/>
    </location>
</feature>
<evidence type="ECO:0000256" key="8">
    <source>
        <dbReference type="ARBA" id="ARBA00022692"/>
    </source>
</evidence>
<dbReference type="InterPro" id="IPR030470">
    <property type="entry name" value="UbiA_prenylTrfase_CS"/>
</dbReference>
<dbReference type="GO" id="GO:0005886">
    <property type="term" value="C:plasma membrane"/>
    <property type="evidence" value="ECO:0007669"/>
    <property type="project" value="UniProtKB-SubCell"/>
</dbReference>
<dbReference type="InterPro" id="IPR000537">
    <property type="entry name" value="UbiA_prenyltransferase"/>
</dbReference>
<keyword evidence="8 12" id="KW-0812">Transmembrane</keyword>
<dbReference type="AlphaFoldDB" id="A0A0K2BJQ0"/>
<dbReference type="PANTHER" id="PTHR11048:SF28">
    <property type="entry name" value="4-HYDROXYBENZOATE POLYPRENYLTRANSFERASE, MITOCHONDRIAL"/>
    <property type="match status" value="1"/>
</dbReference>
<evidence type="ECO:0000256" key="9">
    <source>
        <dbReference type="ARBA" id="ARBA00022842"/>
    </source>
</evidence>
<organism evidence="14 15">
    <name type="scientific">Candidatus Palibaumannia cicadellinicola</name>
    <dbReference type="NCBI Taxonomy" id="186490"/>
    <lineage>
        <taxon>Bacteria</taxon>
        <taxon>Pseudomonadati</taxon>
        <taxon>Pseudomonadota</taxon>
        <taxon>Gammaproteobacteria</taxon>
        <taxon>Candidatus Palibaumannia</taxon>
    </lineage>
</organism>
<dbReference type="Gene3D" id="1.20.120.1780">
    <property type="entry name" value="UbiA prenyltransferase"/>
    <property type="match status" value="1"/>
</dbReference>
<feature type="transmembrane region" description="Helical" evidence="12">
    <location>
        <begin position="43"/>
        <end position="64"/>
    </location>
</feature>
<keyword evidence="5 12" id="KW-0997">Cell inner membrane</keyword>
<dbReference type="InterPro" id="IPR006370">
    <property type="entry name" value="HB_polyprenyltransferase-like"/>
</dbReference>
<proteinExistence type="inferred from homology"/>
<keyword evidence="9 12" id="KW-0460">Magnesium</keyword>
<keyword evidence="15" id="KW-1185">Reference proteome</keyword>
<dbReference type="PANTHER" id="PTHR11048">
    <property type="entry name" value="PRENYLTRANSFERASES"/>
    <property type="match status" value="1"/>
</dbReference>
<dbReference type="Pfam" id="PF01040">
    <property type="entry name" value="UbiA"/>
    <property type="match status" value="1"/>
</dbReference>
<keyword evidence="11 12" id="KW-0472">Membrane</keyword>